<evidence type="ECO:0000313" key="3">
    <source>
        <dbReference type="EMBL" id="TBW33785.1"/>
    </source>
</evidence>
<sequence length="112" mass="12105">MKRPLLLAVALLAGAASIGVAFAATDVLHHRHGAEHRDSVAASDDDGAFRVADRERHGHHDRDGRHRRHHDDEGHGARDGARAERPAATDPAAPVPDNRLFQGKARPTVEVN</sequence>
<keyword evidence="2" id="KW-0732">Signal</keyword>
<feature type="compositionally biased region" description="Low complexity" evidence="1">
    <location>
        <begin position="88"/>
        <end position="97"/>
    </location>
</feature>
<protein>
    <submittedName>
        <fullName evidence="3">Uncharacterized protein</fullName>
    </submittedName>
</protein>
<dbReference type="AlphaFoldDB" id="A0A4Q9VG56"/>
<dbReference type="EMBL" id="SJFN01000039">
    <property type="protein sequence ID" value="TBW33785.1"/>
    <property type="molecule type" value="Genomic_DNA"/>
</dbReference>
<reference evidence="3 4" key="1">
    <citation type="submission" date="2019-02" db="EMBL/GenBank/DDBJ databases">
        <title>Siculibacillus lacustris gen. nov., sp. nov., a new rosette-forming bacterium isolated from a freshwater crater lake (Lake St. Ana, Romania).</title>
        <authorList>
            <person name="Felfoldi T."/>
            <person name="Marton Z."/>
            <person name="Szabo A."/>
            <person name="Mentes A."/>
            <person name="Boka K."/>
            <person name="Marialigeti K."/>
            <person name="Mathe I."/>
            <person name="Koncz M."/>
            <person name="Schumann P."/>
            <person name="Toth E."/>
        </authorList>
    </citation>
    <scope>NUCLEOTIDE SEQUENCE [LARGE SCALE GENOMIC DNA]</scope>
    <source>
        <strain evidence="3 4">SA-279</strain>
    </source>
</reference>
<feature type="region of interest" description="Disordered" evidence="1">
    <location>
        <begin position="31"/>
        <end position="112"/>
    </location>
</feature>
<feature type="compositionally biased region" description="Basic and acidic residues" evidence="1">
    <location>
        <begin position="47"/>
        <end position="87"/>
    </location>
</feature>
<evidence type="ECO:0000256" key="2">
    <source>
        <dbReference type="SAM" id="SignalP"/>
    </source>
</evidence>
<dbReference type="Proteomes" id="UP000292781">
    <property type="component" value="Unassembled WGS sequence"/>
</dbReference>
<accession>A0A4Q9VG56</accession>
<proteinExistence type="predicted"/>
<keyword evidence="4" id="KW-1185">Reference proteome</keyword>
<feature type="signal peptide" evidence="2">
    <location>
        <begin position="1"/>
        <end position="23"/>
    </location>
</feature>
<dbReference type="RefSeq" id="WP_131311302.1">
    <property type="nucleotide sequence ID" value="NZ_SJFN01000039.1"/>
</dbReference>
<evidence type="ECO:0000256" key="1">
    <source>
        <dbReference type="SAM" id="MobiDB-lite"/>
    </source>
</evidence>
<organism evidence="3 4">
    <name type="scientific">Siculibacillus lacustris</name>
    <dbReference type="NCBI Taxonomy" id="1549641"/>
    <lineage>
        <taxon>Bacteria</taxon>
        <taxon>Pseudomonadati</taxon>
        <taxon>Pseudomonadota</taxon>
        <taxon>Alphaproteobacteria</taxon>
        <taxon>Hyphomicrobiales</taxon>
        <taxon>Ancalomicrobiaceae</taxon>
        <taxon>Siculibacillus</taxon>
    </lineage>
</organism>
<feature type="chain" id="PRO_5020864373" evidence="2">
    <location>
        <begin position="24"/>
        <end position="112"/>
    </location>
</feature>
<name>A0A4Q9VG56_9HYPH</name>
<gene>
    <name evidence="3" type="ORF">EYW49_19490</name>
</gene>
<comment type="caution">
    <text evidence="3">The sequence shown here is derived from an EMBL/GenBank/DDBJ whole genome shotgun (WGS) entry which is preliminary data.</text>
</comment>
<evidence type="ECO:0000313" key="4">
    <source>
        <dbReference type="Proteomes" id="UP000292781"/>
    </source>
</evidence>